<dbReference type="EMBL" id="VIKS01000008">
    <property type="protein sequence ID" value="TQV87320.1"/>
    <property type="molecule type" value="Genomic_DNA"/>
</dbReference>
<dbReference type="AlphaFoldDB" id="A0A545UCX9"/>
<dbReference type="Proteomes" id="UP000315439">
    <property type="component" value="Unassembled WGS sequence"/>
</dbReference>
<gene>
    <name evidence="2" type="ORF">FLL46_12790</name>
</gene>
<keyword evidence="1" id="KW-0732">Signal</keyword>
<keyword evidence="3" id="KW-1185">Reference proteome</keyword>
<proteinExistence type="predicted"/>
<dbReference type="RefSeq" id="WP_142893942.1">
    <property type="nucleotide sequence ID" value="NZ_ML660164.1"/>
</dbReference>
<sequence length="103" mass="10645">MKQSVLTAIASVAALTGTMSVQAVPDQPTHWEKCAGIAKAGKNDCGALNGKHDCAGQATIDNSKHEWVYVPLGTCEKIVGGKVAKIKPAKAKSASAKPDKTKS</sequence>
<protein>
    <submittedName>
        <fullName evidence="2">DUF2282 domain-containing protein</fullName>
    </submittedName>
</protein>
<name>A0A545UCX9_9GAMM</name>
<feature type="signal peptide" evidence="1">
    <location>
        <begin position="1"/>
        <end position="23"/>
    </location>
</feature>
<dbReference type="Pfam" id="PF10048">
    <property type="entry name" value="DUF2282"/>
    <property type="match status" value="1"/>
</dbReference>
<organism evidence="2 3">
    <name type="scientific">Aliikangiella coralliicola</name>
    <dbReference type="NCBI Taxonomy" id="2592383"/>
    <lineage>
        <taxon>Bacteria</taxon>
        <taxon>Pseudomonadati</taxon>
        <taxon>Pseudomonadota</taxon>
        <taxon>Gammaproteobacteria</taxon>
        <taxon>Oceanospirillales</taxon>
        <taxon>Pleioneaceae</taxon>
        <taxon>Aliikangiella</taxon>
    </lineage>
</organism>
<feature type="chain" id="PRO_5021851345" evidence="1">
    <location>
        <begin position="24"/>
        <end position="103"/>
    </location>
</feature>
<dbReference type="OrthoDB" id="1551288at2"/>
<reference evidence="2 3" key="1">
    <citation type="submission" date="2019-07" db="EMBL/GenBank/DDBJ databases">
        <title>Draft genome for Aliikangiella sp. M105.</title>
        <authorList>
            <person name="Wang G."/>
        </authorList>
    </citation>
    <scope>NUCLEOTIDE SEQUENCE [LARGE SCALE GENOMIC DNA]</scope>
    <source>
        <strain evidence="2 3">M105</strain>
    </source>
</reference>
<evidence type="ECO:0000256" key="1">
    <source>
        <dbReference type="SAM" id="SignalP"/>
    </source>
</evidence>
<comment type="caution">
    <text evidence="2">The sequence shown here is derived from an EMBL/GenBank/DDBJ whole genome shotgun (WGS) entry which is preliminary data.</text>
</comment>
<dbReference type="InterPro" id="IPR018740">
    <property type="entry name" value="DUF2282_membr"/>
</dbReference>
<accession>A0A545UCX9</accession>
<evidence type="ECO:0000313" key="3">
    <source>
        <dbReference type="Proteomes" id="UP000315439"/>
    </source>
</evidence>
<evidence type="ECO:0000313" key="2">
    <source>
        <dbReference type="EMBL" id="TQV87320.1"/>
    </source>
</evidence>